<dbReference type="FunFam" id="3.40.50.10140:FF:000007">
    <property type="entry name" value="Disease resistance protein (TIR-NBS-LRR class)"/>
    <property type="match status" value="1"/>
</dbReference>
<evidence type="ECO:0000256" key="2">
    <source>
        <dbReference type="ARBA" id="ARBA00022737"/>
    </source>
</evidence>
<keyword evidence="1" id="KW-0433">Leucine-rich repeat</keyword>
<dbReference type="SMART" id="SM00255">
    <property type="entry name" value="TIR"/>
    <property type="match status" value="1"/>
</dbReference>
<keyword evidence="3" id="KW-0520">NAD</keyword>
<dbReference type="SUPFAM" id="SSF52200">
    <property type="entry name" value="Toll/Interleukin receptor TIR domain"/>
    <property type="match status" value="1"/>
</dbReference>
<dbReference type="InterPro" id="IPR027417">
    <property type="entry name" value="P-loop_NTPase"/>
</dbReference>
<evidence type="ECO:0000313" key="6">
    <source>
        <dbReference type="Proteomes" id="UP000000226"/>
    </source>
</evidence>
<dbReference type="Gene3D" id="3.40.50.10140">
    <property type="entry name" value="Toll/interleukin-1 receptor homology (TIR) domain"/>
    <property type="match status" value="1"/>
</dbReference>
<sequence>MAEQPMMSDVASSSNSSSMASCKKYDVFLSFRGEDTRMNFTSHLHEALKQKKVKTYIDYQLEKGDEISQGLIKAIEDSHVSIVIMSENYASSKWCLEELSKILECQKNQGQIVIPVFYNIDPSHVRKQTGSYEQAFVKHQEDLRCNKWRAALTEVANLSGWDSRNRTESKLLMDIVGDILRKLTARYPNQLKGLVGIEENYEQIESLLRIGSREVRMLGIWGMGGIGKTTLATALYAQLSPEFEGGCFLTNVRENSSRHGGLEALHKKLYTELLDNESHCFDAPLLVPQFVMHRLGHKKVFIVLDDVATYEQLEHLIEDYGLLGPGSRVIVTTRDKQIFRPNDEIYEVKKLSFHRSLELFSLTVFEEKTPKHGHEDLSRRAVSYCKGIPLALKVLGASLRRRSKEAWESELRKLKKISNKEINNVLKLSYDGLDRSQKDIFLDIACFFKGKDRDWVTNLLEACDFFAASGIEVLLDKALVTISDCNSIEMHDLIQEMGREIVDQESIKEPGRRSRLWRPEEVHEVLKHNLGTEVVECITLDTCNLNRDLNLSSNCFAKMVSLRFLDIHCSLSSTRFHVYLPSGLESLSDKLRYFYWDGFCHESLPSNFHAEDLVEIYMCRSKLKKLWDGVQNLVNLEKIYLESSGNLVEIPDLSKAEKLRSIDLSYCKSLRKLHPSLSSLPKLTMLELSGCTEIENLNVHSKYLQRLYLKGCSSLKEFSVTSHEMTILELSYTAICALPSSIKYNRKLTQLLLYGCNNFDCTQDNTNLSLVQSVPNIIGHLFCLEYLDLSGTIVENLPESIKNLSMMTLLRLNDCRKLVSLSELPPSLKILTAYNCTSLVFSQLLVFEHMLQNCTPSLSKQYYPKQFEGGCVVFPGDHIRNDCGFHTRDSSITIPYLSLPELCGFICCVIVSEGSVEGHFSCSIYQDSKQVGMDEGQLLHTTLISDHVAFLFVETCDHLSEIPFKFEFNYSQKTEKVIIKECGVFPVYASESGLKLFELESITQIFNESQSRAIGDGLTEIGVDGSNNENGNENETWLRVVRSSKSSITCSILLPI</sequence>
<dbReference type="InterPro" id="IPR032675">
    <property type="entry name" value="LRR_dom_sf"/>
</dbReference>
<dbReference type="InterPro" id="IPR044974">
    <property type="entry name" value="Disease_R_plants"/>
</dbReference>
<feature type="domain" description="TIR" evidence="4">
    <location>
        <begin position="23"/>
        <end position="183"/>
    </location>
</feature>
<keyword evidence="2" id="KW-0677">Repeat</keyword>
<dbReference type="EMBL" id="CM002298">
    <property type="protein sequence ID" value="ESW05466.1"/>
    <property type="molecule type" value="Genomic_DNA"/>
</dbReference>
<gene>
    <name evidence="5" type="ORF">PHAVU_011G181400g</name>
</gene>
<keyword evidence="6" id="KW-1185">Reference proteome</keyword>
<dbReference type="Pfam" id="PF00931">
    <property type="entry name" value="NB-ARC"/>
    <property type="match status" value="1"/>
</dbReference>
<dbReference type="OMA" id="SQNICCE"/>
<dbReference type="OrthoDB" id="1749092at2759"/>
<proteinExistence type="predicted"/>
<dbReference type="InterPro" id="IPR042197">
    <property type="entry name" value="Apaf_helical"/>
</dbReference>
<dbReference type="GO" id="GO:0043531">
    <property type="term" value="F:ADP binding"/>
    <property type="evidence" value="ECO:0007669"/>
    <property type="project" value="InterPro"/>
</dbReference>
<dbReference type="InterPro" id="IPR000157">
    <property type="entry name" value="TIR_dom"/>
</dbReference>
<dbReference type="PRINTS" id="PR00364">
    <property type="entry name" value="DISEASERSIST"/>
</dbReference>
<reference evidence="6" key="1">
    <citation type="journal article" date="2014" name="Nat. Genet.">
        <title>A reference genome for common bean and genome-wide analysis of dual domestications.</title>
        <authorList>
            <person name="Schmutz J."/>
            <person name="McClean P.E."/>
            <person name="Mamidi S."/>
            <person name="Wu G.A."/>
            <person name="Cannon S.B."/>
            <person name="Grimwood J."/>
            <person name="Jenkins J."/>
            <person name="Shu S."/>
            <person name="Song Q."/>
            <person name="Chavarro C."/>
            <person name="Torres-Torres M."/>
            <person name="Geffroy V."/>
            <person name="Moghaddam S.M."/>
            <person name="Gao D."/>
            <person name="Abernathy B."/>
            <person name="Barry K."/>
            <person name="Blair M."/>
            <person name="Brick M.A."/>
            <person name="Chovatia M."/>
            <person name="Gepts P."/>
            <person name="Goodstein D.M."/>
            <person name="Gonzales M."/>
            <person name="Hellsten U."/>
            <person name="Hyten D.L."/>
            <person name="Jia G."/>
            <person name="Kelly J.D."/>
            <person name="Kudrna D."/>
            <person name="Lee R."/>
            <person name="Richard M.M."/>
            <person name="Miklas P.N."/>
            <person name="Osorno J.M."/>
            <person name="Rodrigues J."/>
            <person name="Thareau V."/>
            <person name="Urrea C.A."/>
            <person name="Wang M."/>
            <person name="Yu Y."/>
            <person name="Zhang M."/>
            <person name="Wing R.A."/>
            <person name="Cregan P.B."/>
            <person name="Rokhsar D.S."/>
            <person name="Jackson S.A."/>
        </authorList>
    </citation>
    <scope>NUCLEOTIDE SEQUENCE [LARGE SCALE GENOMIC DNA]</scope>
    <source>
        <strain evidence="6">cv. G19833</strain>
    </source>
</reference>
<dbReference type="SUPFAM" id="SSF52540">
    <property type="entry name" value="P-loop containing nucleoside triphosphate hydrolases"/>
    <property type="match status" value="1"/>
</dbReference>
<protein>
    <recommendedName>
        <fullName evidence="4">TIR domain-containing protein</fullName>
    </recommendedName>
</protein>
<dbReference type="AlphaFoldDB" id="V7AMV0"/>
<dbReference type="Pfam" id="PF23282">
    <property type="entry name" value="WHD_ROQ1"/>
    <property type="match status" value="1"/>
</dbReference>
<dbReference type="PROSITE" id="PS50104">
    <property type="entry name" value="TIR"/>
    <property type="match status" value="1"/>
</dbReference>
<dbReference type="Pfam" id="PF07725">
    <property type="entry name" value="LRR_3"/>
    <property type="match status" value="1"/>
</dbReference>
<dbReference type="GO" id="GO:0007165">
    <property type="term" value="P:signal transduction"/>
    <property type="evidence" value="ECO:0007669"/>
    <property type="project" value="InterPro"/>
</dbReference>
<dbReference type="InterPro" id="IPR011713">
    <property type="entry name" value="Leu-rich_rpt_3"/>
</dbReference>
<dbReference type="PANTHER" id="PTHR11017">
    <property type="entry name" value="LEUCINE-RICH REPEAT-CONTAINING PROTEIN"/>
    <property type="match status" value="1"/>
</dbReference>
<dbReference type="InterPro" id="IPR002182">
    <property type="entry name" value="NB-ARC"/>
</dbReference>
<accession>V7AMV0</accession>
<organism evidence="5 6">
    <name type="scientific">Phaseolus vulgaris</name>
    <name type="common">Kidney bean</name>
    <name type="synonym">French bean</name>
    <dbReference type="NCBI Taxonomy" id="3885"/>
    <lineage>
        <taxon>Eukaryota</taxon>
        <taxon>Viridiplantae</taxon>
        <taxon>Streptophyta</taxon>
        <taxon>Embryophyta</taxon>
        <taxon>Tracheophyta</taxon>
        <taxon>Spermatophyta</taxon>
        <taxon>Magnoliopsida</taxon>
        <taxon>eudicotyledons</taxon>
        <taxon>Gunneridae</taxon>
        <taxon>Pentapetalae</taxon>
        <taxon>rosids</taxon>
        <taxon>fabids</taxon>
        <taxon>Fabales</taxon>
        <taxon>Fabaceae</taxon>
        <taxon>Papilionoideae</taxon>
        <taxon>50 kb inversion clade</taxon>
        <taxon>NPAAA clade</taxon>
        <taxon>indigoferoid/millettioid clade</taxon>
        <taxon>Phaseoleae</taxon>
        <taxon>Phaseolus</taxon>
    </lineage>
</organism>
<dbReference type="Pfam" id="PF01582">
    <property type="entry name" value="TIR"/>
    <property type="match status" value="1"/>
</dbReference>
<evidence type="ECO:0000256" key="3">
    <source>
        <dbReference type="ARBA" id="ARBA00023027"/>
    </source>
</evidence>
<dbReference type="GO" id="GO:0006952">
    <property type="term" value="P:defense response"/>
    <property type="evidence" value="ECO:0007669"/>
    <property type="project" value="InterPro"/>
</dbReference>
<dbReference type="SUPFAM" id="SSF52058">
    <property type="entry name" value="L domain-like"/>
    <property type="match status" value="1"/>
</dbReference>
<dbReference type="Gene3D" id="3.80.10.10">
    <property type="entry name" value="Ribonuclease Inhibitor"/>
    <property type="match status" value="2"/>
</dbReference>
<dbReference type="InterPro" id="IPR058192">
    <property type="entry name" value="WHD_ROQ1-like"/>
</dbReference>
<evidence type="ECO:0000259" key="4">
    <source>
        <dbReference type="PROSITE" id="PS50104"/>
    </source>
</evidence>
<name>V7AMV0_PHAVU</name>
<dbReference type="InterPro" id="IPR035897">
    <property type="entry name" value="Toll_tir_struct_dom_sf"/>
</dbReference>
<dbReference type="PANTHER" id="PTHR11017:SF243">
    <property type="entry name" value="ADP-RIBOSYL CYCLASE_CYCLIC ADP-RIBOSE HYDROLASE"/>
    <property type="match status" value="1"/>
</dbReference>
<dbReference type="Gene3D" id="3.40.50.300">
    <property type="entry name" value="P-loop containing nucleotide triphosphate hydrolases"/>
    <property type="match status" value="1"/>
</dbReference>
<dbReference type="Proteomes" id="UP000000226">
    <property type="component" value="Chromosome 11"/>
</dbReference>
<dbReference type="Gene3D" id="1.10.8.430">
    <property type="entry name" value="Helical domain of apoptotic protease-activating factors"/>
    <property type="match status" value="1"/>
</dbReference>
<evidence type="ECO:0000313" key="5">
    <source>
        <dbReference type="EMBL" id="ESW05466.1"/>
    </source>
</evidence>
<evidence type="ECO:0000256" key="1">
    <source>
        <dbReference type="ARBA" id="ARBA00022614"/>
    </source>
</evidence>
<dbReference type="Gramene" id="ESW05466">
    <property type="protein sequence ID" value="ESW05466"/>
    <property type="gene ID" value="PHAVU_011G181400g"/>
</dbReference>